<name>A0AC34RQV1_9BILA</name>
<protein>
    <submittedName>
        <fullName evidence="2">5'-nucleotidase</fullName>
    </submittedName>
</protein>
<evidence type="ECO:0000313" key="2">
    <source>
        <dbReference type="WBParaSite" id="JU765_v2.g9386.t1"/>
    </source>
</evidence>
<reference evidence="2" key="1">
    <citation type="submission" date="2022-11" db="UniProtKB">
        <authorList>
            <consortium name="WormBaseParasite"/>
        </authorList>
    </citation>
    <scope>IDENTIFICATION</scope>
</reference>
<sequence length="136" mass="15381">MAEFVRKAKILLREFAVEFLNFVEERNVPLIVFSAGIGNIIEIILKKSLGHIPENLHIVANVMEFDQNNVLLIGDSLGDVDMDKGIGESLALKIGYLNRDFDVLLEKYLNAFDIVLIDCQSMEVPLDIFKLCQNKN</sequence>
<evidence type="ECO:0000313" key="1">
    <source>
        <dbReference type="Proteomes" id="UP000887576"/>
    </source>
</evidence>
<organism evidence="1 2">
    <name type="scientific">Panagrolaimus sp. JU765</name>
    <dbReference type="NCBI Taxonomy" id="591449"/>
    <lineage>
        <taxon>Eukaryota</taxon>
        <taxon>Metazoa</taxon>
        <taxon>Ecdysozoa</taxon>
        <taxon>Nematoda</taxon>
        <taxon>Chromadorea</taxon>
        <taxon>Rhabditida</taxon>
        <taxon>Tylenchina</taxon>
        <taxon>Panagrolaimomorpha</taxon>
        <taxon>Panagrolaimoidea</taxon>
        <taxon>Panagrolaimidae</taxon>
        <taxon>Panagrolaimus</taxon>
    </lineage>
</organism>
<dbReference type="WBParaSite" id="JU765_v2.g9386.t1">
    <property type="protein sequence ID" value="JU765_v2.g9386.t1"/>
    <property type="gene ID" value="JU765_v2.g9386"/>
</dbReference>
<proteinExistence type="predicted"/>
<accession>A0AC34RQV1</accession>
<dbReference type="Proteomes" id="UP000887576">
    <property type="component" value="Unplaced"/>
</dbReference>